<feature type="transmembrane region" description="Helical" evidence="1">
    <location>
        <begin position="63"/>
        <end position="87"/>
    </location>
</feature>
<feature type="transmembrane region" description="Helical" evidence="1">
    <location>
        <begin position="146"/>
        <end position="167"/>
    </location>
</feature>
<evidence type="ECO:0000313" key="3">
    <source>
        <dbReference type="Proteomes" id="UP000752814"/>
    </source>
</evidence>
<dbReference type="GO" id="GO:0140359">
    <property type="term" value="F:ABC-type transporter activity"/>
    <property type="evidence" value="ECO:0007669"/>
    <property type="project" value="InterPro"/>
</dbReference>
<reference evidence="2" key="1">
    <citation type="submission" date="2016-03" db="EMBL/GenBank/DDBJ databases">
        <authorList>
            <person name="Borrel G."/>
            <person name="Mccann A."/>
            <person name="O'Toole P.W."/>
        </authorList>
    </citation>
    <scope>NUCLEOTIDE SEQUENCE</scope>
    <source>
        <strain evidence="2">183</strain>
    </source>
</reference>
<keyword evidence="1" id="KW-0812">Transmembrane</keyword>
<evidence type="ECO:0008006" key="4">
    <source>
        <dbReference type="Google" id="ProtNLM"/>
    </source>
</evidence>
<dbReference type="OMA" id="ATVIFHY"/>
<dbReference type="GO" id="GO:0005886">
    <property type="term" value="C:plasma membrane"/>
    <property type="evidence" value="ECO:0007669"/>
    <property type="project" value="UniProtKB-SubCell"/>
</dbReference>
<dbReference type="RefSeq" id="WP_020448698.1">
    <property type="nucleotide sequence ID" value="NZ_CAYAYE010000015.1"/>
</dbReference>
<dbReference type="PANTHER" id="PTHR37305:SF1">
    <property type="entry name" value="MEMBRANE PROTEIN"/>
    <property type="match status" value="1"/>
</dbReference>
<proteinExistence type="predicted"/>
<protein>
    <recommendedName>
        <fullName evidence="4">ABC transporter permease</fullName>
    </recommendedName>
</protein>
<feature type="transmembrane region" description="Helical" evidence="1">
    <location>
        <begin position="242"/>
        <end position="263"/>
    </location>
</feature>
<dbReference type="PANTHER" id="PTHR37305">
    <property type="entry name" value="INTEGRAL MEMBRANE PROTEIN-RELATED"/>
    <property type="match status" value="1"/>
</dbReference>
<organism evidence="2 3">
    <name type="scientific">Candidatus Methanomassiliicoccus intestinalis</name>
    <dbReference type="NCBI Taxonomy" id="1406512"/>
    <lineage>
        <taxon>Archaea</taxon>
        <taxon>Methanobacteriati</taxon>
        <taxon>Thermoplasmatota</taxon>
        <taxon>Thermoplasmata</taxon>
        <taxon>Methanomassiliicoccales</taxon>
        <taxon>Methanomassiliicoccaceae</taxon>
        <taxon>Methanomassiliicoccus</taxon>
    </lineage>
</organism>
<feature type="transmembrane region" description="Helical" evidence="1">
    <location>
        <begin position="108"/>
        <end position="134"/>
    </location>
</feature>
<accession>A0A8J8PHN6</accession>
<dbReference type="GeneID" id="41323229"/>
<dbReference type="AlphaFoldDB" id="A0A8J8PHN6"/>
<comment type="caution">
    <text evidence="2">The sequence shown here is derived from an EMBL/GenBank/DDBJ whole genome shotgun (WGS) entry which is preliminary data.</text>
</comment>
<feature type="transmembrane region" description="Helical" evidence="1">
    <location>
        <begin position="30"/>
        <end position="51"/>
    </location>
</feature>
<evidence type="ECO:0000313" key="2">
    <source>
        <dbReference type="EMBL" id="TQS84747.1"/>
    </source>
</evidence>
<evidence type="ECO:0000256" key="1">
    <source>
        <dbReference type="SAM" id="Phobius"/>
    </source>
</evidence>
<dbReference type="EMBL" id="LVVT01000001">
    <property type="protein sequence ID" value="TQS84747.1"/>
    <property type="molecule type" value="Genomic_DNA"/>
</dbReference>
<name>A0A8J8PHN6_9ARCH</name>
<keyword evidence="1" id="KW-1133">Transmembrane helix</keyword>
<gene>
    <name evidence="2" type="ORF">A3207_01565</name>
</gene>
<dbReference type="Proteomes" id="UP000752814">
    <property type="component" value="Unassembled WGS sequence"/>
</dbReference>
<feature type="transmembrane region" description="Helical" evidence="1">
    <location>
        <begin position="179"/>
        <end position="196"/>
    </location>
</feature>
<sequence>MMLSEFIDDLRQTSVVMNQEFHKYIKGKKLVGFIVLMIAIIAGIYLIFTLSEIKFPSESKDFITLYLRFITILAIVAVTIFSSGLLVSEYEERTGLLLFTRPIKKESIFAGKFLAGFITSTFVIIIYYVIVAIMSYIITGSIYGKIWVSLGLMITYIFGATGIALLFSSYFKKSNTATSVTIIVLLIVGNWISQLFSGNGIEPWFSITYSSGSIITVLNGASAALMYDDAIRSSWYYVADPALSAMVMVTWGVFVSFIASLIYKQRGF</sequence>
<keyword evidence="1" id="KW-0472">Membrane</keyword>
<dbReference type="Pfam" id="PF12679">
    <property type="entry name" value="ABC2_membrane_2"/>
    <property type="match status" value="1"/>
</dbReference>